<evidence type="ECO:0000313" key="2">
    <source>
        <dbReference type="RefSeq" id="XP_026669438.1"/>
    </source>
</evidence>
<dbReference type="GeneID" id="113464364"/>
<dbReference type="Proteomes" id="UP000694925">
    <property type="component" value="Unplaced"/>
</dbReference>
<gene>
    <name evidence="2" type="primary">LOC113464364</name>
</gene>
<proteinExistence type="predicted"/>
<keyword evidence="1" id="KW-1185">Reference proteome</keyword>
<dbReference type="AlphaFoldDB" id="A0AAJ7S1Y0"/>
<name>A0AAJ7S1Y0_9HYME</name>
<feature type="non-terminal residue" evidence="2">
    <location>
        <position position="1"/>
    </location>
</feature>
<dbReference type="KEGG" id="ccal:113464364"/>
<sequence>VTLIYKQSSCSSSRKVLFDERRFSESSYHTPPVETPILPSPKAPIKLKKLPKRGDLRPKKLQYTVEEVADSMDSRIQIHSDQLNALSFIQHAPEPNKSQFSQKQTCQLHPKLNKTKKRHDEKENMVVSGDHNVVRTSSVLRCINNDKKLHPTKIRNTDVKEKLTHYRV</sequence>
<dbReference type="RefSeq" id="XP_026669438.1">
    <property type="nucleotide sequence ID" value="XM_026813637.1"/>
</dbReference>
<accession>A0AAJ7S1Y0</accession>
<protein>
    <submittedName>
        <fullName evidence="2">Uncharacterized protein LOC113464364</fullName>
    </submittedName>
</protein>
<evidence type="ECO:0000313" key="1">
    <source>
        <dbReference type="Proteomes" id="UP000694925"/>
    </source>
</evidence>
<reference evidence="2" key="1">
    <citation type="submission" date="2025-08" db="UniProtKB">
        <authorList>
            <consortium name="RefSeq"/>
        </authorList>
    </citation>
    <scope>IDENTIFICATION</scope>
    <source>
        <tissue evidence="2">Whole body</tissue>
    </source>
</reference>
<organism evidence="1 2">
    <name type="scientific">Ceratina calcarata</name>
    <dbReference type="NCBI Taxonomy" id="156304"/>
    <lineage>
        <taxon>Eukaryota</taxon>
        <taxon>Metazoa</taxon>
        <taxon>Ecdysozoa</taxon>
        <taxon>Arthropoda</taxon>
        <taxon>Hexapoda</taxon>
        <taxon>Insecta</taxon>
        <taxon>Pterygota</taxon>
        <taxon>Neoptera</taxon>
        <taxon>Endopterygota</taxon>
        <taxon>Hymenoptera</taxon>
        <taxon>Apocrita</taxon>
        <taxon>Aculeata</taxon>
        <taxon>Apoidea</taxon>
        <taxon>Anthophila</taxon>
        <taxon>Apidae</taxon>
        <taxon>Ceratina</taxon>
        <taxon>Zadontomerus</taxon>
    </lineage>
</organism>